<feature type="region of interest" description="Disordered" evidence="1">
    <location>
        <begin position="1"/>
        <end position="30"/>
    </location>
</feature>
<feature type="region of interest" description="Disordered" evidence="1">
    <location>
        <begin position="70"/>
        <end position="105"/>
    </location>
</feature>
<gene>
    <name evidence="2" type="ORF">KPH14_001570</name>
</gene>
<feature type="compositionally biased region" description="Polar residues" evidence="1">
    <location>
        <begin position="77"/>
        <end position="88"/>
    </location>
</feature>
<dbReference type="EMBL" id="JAIFRP010000002">
    <property type="protein sequence ID" value="KAK2588669.1"/>
    <property type="molecule type" value="Genomic_DNA"/>
</dbReference>
<feature type="compositionally biased region" description="Acidic residues" evidence="1">
    <location>
        <begin position="95"/>
        <end position="105"/>
    </location>
</feature>
<accession>A0AAD9RZA1</accession>
<reference evidence="2" key="2">
    <citation type="journal article" date="2023" name="Commun. Biol.">
        <title>Intrasexual cuticular hydrocarbon dimorphism in a wasp sheds light on hydrocarbon biosynthesis genes in Hymenoptera.</title>
        <authorList>
            <person name="Moris V.C."/>
            <person name="Podsiadlowski L."/>
            <person name="Martin S."/>
            <person name="Oeyen J.P."/>
            <person name="Donath A."/>
            <person name="Petersen M."/>
            <person name="Wilbrandt J."/>
            <person name="Misof B."/>
            <person name="Liedtke D."/>
            <person name="Thamm M."/>
            <person name="Scheiner R."/>
            <person name="Schmitt T."/>
            <person name="Niehuis O."/>
        </authorList>
    </citation>
    <scope>NUCLEOTIDE SEQUENCE</scope>
    <source>
        <strain evidence="2">GBR_01_08_01A</strain>
    </source>
</reference>
<protein>
    <submittedName>
        <fullName evidence="2">Uncharacterized protein</fullName>
    </submittedName>
</protein>
<reference evidence="2" key="1">
    <citation type="submission" date="2021-08" db="EMBL/GenBank/DDBJ databases">
        <authorList>
            <person name="Misof B."/>
            <person name="Oliver O."/>
            <person name="Podsiadlowski L."/>
            <person name="Donath A."/>
            <person name="Peters R."/>
            <person name="Mayer C."/>
            <person name="Rust J."/>
            <person name="Gunkel S."/>
            <person name="Lesny P."/>
            <person name="Martin S."/>
            <person name="Oeyen J.P."/>
            <person name="Petersen M."/>
            <person name="Panagiotis P."/>
            <person name="Wilbrandt J."/>
            <person name="Tanja T."/>
        </authorList>
    </citation>
    <scope>NUCLEOTIDE SEQUENCE</scope>
    <source>
        <strain evidence="2">GBR_01_08_01A</strain>
        <tissue evidence="2">Thorax + abdomen</tissue>
    </source>
</reference>
<evidence type="ECO:0000313" key="2">
    <source>
        <dbReference type="EMBL" id="KAK2588669.1"/>
    </source>
</evidence>
<sequence length="105" mass="12009">MPLLKKNSSSSKGKVLRGGATKMSSRIKIKTVEETKNNKYEESVNSESYDEQADPIVILRKEIQDWRIRKTFDNTDDVSTTSSQQNDYFSHESQNEDVDSSEDIT</sequence>
<keyword evidence="3" id="KW-1185">Reference proteome</keyword>
<dbReference type="Proteomes" id="UP001258017">
    <property type="component" value="Unassembled WGS sequence"/>
</dbReference>
<comment type="caution">
    <text evidence="2">The sequence shown here is derived from an EMBL/GenBank/DDBJ whole genome shotgun (WGS) entry which is preliminary data.</text>
</comment>
<evidence type="ECO:0000313" key="3">
    <source>
        <dbReference type="Proteomes" id="UP001258017"/>
    </source>
</evidence>
<dbReference type="AlphaFoldDB" id="A0AAD9RZA1"/>
<proteinExistence type="predicted"/>
<feature type="compositionally biased region" description="Low complexity" evidence="1">
    <location>
        <begin position="1"/>
        <end position="13"/>
    </location>
</feature>
<evidence type="ECO:0000256" key="1">
    <source>
        <dbReference type="SAM" id="MobiDB-lite"/>
    </source>
</evidence>
<name>A0AAD9RZA1_9HYME</name>
<organism evidence="2 3">
    <name type="scientific">Odynerus spinipes</name>
    <dbReference type="NCBI Taxonomy" id="1348599"/>
    <lineage>
        <taxon>Eukaryota</taxon>
        <taxon>Metazoa</taxon>
        <taxon>Ecdysozoa</taxon>
        <taxon>Arthropoda</taxon>
        <taxon>Hexapoda</taxon>
        <taxon>Insecta</taxon>
        <taxon>Pterygota</taxon>
        <taxon>Neoptera</taxon>
        <taxon>Endopterygota</taxon>
        <taxon>Hymenoptera</taxon>
        <taxon>Apocrita</taxon>
        <taxon>Aculeata</taxon>
        <taxon>Vespoidea</taxon>
        <taxon>Vespidae</taxon>
        <taxon>Eumeninae</taxon>
        <taxon>Odynerus</taxon>
    </lineage>
</organism>